<dbReference type="EMBL" id="QVIG01000001">
    <property type="protein sequence ID" value="RGD58348.1"/>
    <property type="molecule type" value="Genomic_DNA"/>
</dbReference>
<evidence type="ECO:0000313" key="3">
    <source>
        <dbReference type="Proteomes" id="UP000263377"/>
    </source>
</evidence>
<accession>A0A372ZR39</accession>
<dbReference type="InterPro" id="IPR038186">
    <property type="entry name" value="CHAD_dom_sf"/>
</dbReference>
<evidence type="ECO:0000313" key="2">
    <source>
        <dbReference type="EMBL" id="RGD58348.1"/>
    </source>
</evidence>
<dbReference type="Gene3D" id="1.40.20.10">
    <property type="entry name" value="CHAD domain"/>
    <property type="match status" value="1"/>
</dbReference>
<dbReference type="InterPro" id="IPR007899">
    <property type="entry name" value="CHAD_dom"/>
</dbReference>
<protein>
    <submittedName>
        <fullName evidence="2">CHAD domain-containing protein</fullName>
    </submittedName>
</protein>
<dbReference type="PANTHER" id="PTHR39339">
    <property type="entry name" value="SLR1444 PROTEIN"/>
    <property type="match status" value="1"/>
</dbReference>
<gene>
    <name evidence="2" type="ORF">DR950_11610</name>
</gene>
<dbReference type="AlphaFoldDB" id="A0A372ZR39"/>
<dbReference type="RefSeq" id="WP_117486962.1">
    <property type="nucleotide sequence ID" value="NZ_QVIG01000001.1"/>
</dbReference>
<proteinExistence type="predicted"/>
<dbReference type="SMART" id="SM00880">
    <property type="entry name" value="CHAD"/>
    <property type="match status" value="1"/>
</dbReference>
<comment type="caution">
    <text evidence="2">The sequence shown here is derived from an EMBL/GenBank/DDBJ whole genome shotgun (WGS) entry which is preliminary data.</text>
</comment>
<sequence>MAKPETTVGQVLLARIEAQAVVLAGLDEAVRADEPDAVHRMRVACRRLRSALRTFRRLFAPGTTDELVAELRWLAAALGGARDREVLAERLAAEARELPAECGPQRVAAALERWGEAEYRQIWPEVVAALDSPRRRALGQALATLLADPPLLPRAARGAVPELSRIAAREQDRTAERVRAALAAAPGERDLALHAARKAAKRARYAGETAAPAVGARAERYAQRMKAVQEVLGEHQDAVVAASTLAAHAASGGEPFGYGVLYGRQLATEEATRHRLPEVWRPAGRRKLARFG</sequence>
<reference evidence="2 3" key="1">
    <citation type="submission" date="2018-08" db="EMBL/GenBank/DDBJ databases">
        <title>Diversity &amp; Physiological Properties of Lignin-Decomposing Actinobacteria from Soil.</title>
        <authorList>
            <person name="Roh S.G."/>
            <person name="Kim S.B."/>
        </authorList>
    </citation>
    <scope>NUCLEOTIDE SEQUENCE [LARGE SCALE GENOMIC DNA]</scope>
    <source>
        <strain evidence="2 3">MMS17-GH009</strain>
    </source>
</reference>
<dbReference type="PANTHER" id="PTHR39339:SF1">
    <property type="entry name" value="CHAD DOMAIN-CONTAINING PROTEIN"/>
    <property type="match status" value="1"/>
</dbReference>
<evidence type="ECO:0000259" key="1">
    <source>
        <dbReference type="PROSITE" id="PS51708"/>
    </source>
</evidence>
<dbReference type="Pfam" id="PF05235">
    <property type="entry name" value="CHAD"/>
    <property type="match status" value="1"/>
</dbReference>
<feature type="domain" description="CHAD" evidence="1">
    <location>
        <begin position="5"/>
        <end position="285"/>
    </location>
</feature>
<keyword evidence="3" id="KW-1185">Reference proteome</keyword>
<dbReference type="PROSITE" id="PS51708">
    <property type="entry name" value="CHAD"/>
    <property type="match status" value="1"/>
</dbReference>
<name>A0A372ZR39_9ACTN</name>
<organism evidence="2 3">
    <name type="scientific">Kitasatospora xanthocidica</name>
    <dbReference type="NCBI Taxonomy" id="83382"/>
    <lineage>
        <taxon>Bacteria</taxon>
        <taxon>Bacillati</taxon>
        <taxon>Actinomycetota</taxon>
        <taxon>Actinomycetes</taxon>
        <taxon>Kitasatosporales</taxon>
        <taxon>Streptomycetaceae</taxon>
        <taxon>Kitasatospora</taxon>
    </lineage>
</organism>
<dbReference type="Proteomes" id="UP000263377">
    <property type="component" value="Unassembled WGS sequence"/>
</dbReference>